<comment type="caution">
    <text evidence="2">The sequence shown here is derived from an EMBL/GenBank/DDBJ whole genome shotgun (WGS) entry which is preliminary data.</text>
</comment>
<feature type="region of interest" description="Disordered" evidence="1">
    <location>
        <begin position="1"/>
        <end position="83"/>
    </location>
</feature>
<sequence>MGNRKVKNLVTRKEEKQNITNVVTREQQNKTESGRKEKAKEKGQPINQKMERSEKKRGNEKQNTYNTRKERRGEEDAQSGGQT</sequence>
<reference evidence="2" key="1">
    <citation type="submission" date="2023-11" db="EMBL/GenBank/DDBJ databases">
        <title>Genome assemblies of two species of porcelain crab, Petrolisthes cinctipes and Petrolisthes manimaculis (Anomura: Porcellanidae).</title>
        <authorList>
            <person name="Angst P."/>
        </authorList>
    </citation>
    <scope>NUCLEOTIDE SEQUENCE</scope>
    <source>
        <strain evidence="2">PB745_02</strain>
        <tissue evidence="2">Gill</tissue>
    </source>
</reference>
<dbReference type="AlphaFoldDB" id="A0AAE1U7R4"/>
<dbReference type="EMBL" id="JAWZYT010001818">
    <property type="protein sequence ID" value="KAK4308974.1"/>
    <property type="molecule type" value="Genomic_DNA"/>
</dbReference>
<evidence type="ECO:0000313" key="3">
    <source>
        <dbReference type="Proteomes" id="UP001292094"/>
    </source>
</evidence>
<evidence type="ECO:0000256" key="1">
    <source>
        <dbReference type="SAM" id="MobiDB-lite"/>
    </source>
</evidence>
<accession>A0AAE1U7R4</accession>
<name>A0AAE1U7R4_9EUCA</name>
<evidence type="ECO:0000313" key="2">
    <source>
        <dbReference type="EMBL" id="KAK4308974.1"/>
    </source>
</evidence>
<organism evidence="2 3">
    <name type="scientific">Petrolisthes manimaculis</name>
    <dbReference type="NCBI Taxonomy" id="1843537"/>
    <lineage>
        <taxon>Eukaryota</taxon>
        <taxon>Metazoa</taxon>
        <taxon>Ecdysozoa</taxon>
        <taxon>Arthropoda</taxon>
        <taxon>Crustacea</taxon>
        <taxon>Multicrustacea</taxon>
        <taxon>Malacostraca</taxon>
        <taxon>Eumalacostraca</taxon>
        <taxon>Eucarida</taxon>
        <taxon>Decapoda</taxon>
        <taxon>Pleocyemata</taxon>
        <taxon>Anomura</taxon>
        <taxon>Galatheoidea</taxon>
        <taxon>Porcellanidae</taxon>
        <taxon>Petrolisthes</taxon>
    </lineage>
</organism>
<keyword evidence="3" id="KW-1185">Reference proteome</keyword>
<dbReference type="Proteomes" id="UP001292094">
    <property type="component" value="Unassembled WGS sequence"/>
</dbReference>
<gene>
    <name evidence="2" type="ORF">Pmani_019379</name>
</gene>
<feature type="compositionally biased region" description="Basic and acidic residues" evidence="1">
    <location>
        <begin position="27"/>
        <end position="60"/>
    </location>
</feature>
<protein>
    <submittedName>
        <fullName evidence="2">Uncharacterized protein</fullName>
    </submittedName>
</protein>
<proteinExistence type="predicted"/>